<dbReference type="eggNOG" id="COG3209">
    <property type="taxonomic scope" value="Bacteria"/>
</dbReference>
<keyword evidence="3" id="KW-0378">Hydrolase</keyword>
<name>A0A0W0YV68_9GAMM</name>
<sequence>MTQIFTGEGLGLHGSSLGLGSYGPKGSAALGQGGESVYVNAANGNLVLRQSDGFLADIGFGLDLFQTYNSRGKSGASWCFNMQSRLEVNGEINAKGSSIIRVDEDGHRSSFHYDTKKKAYLPDDGGTALLTFSKGEWVYHEGKQKTSCYYNQEGQLTHISDLDGHSVYLKYDKGLLTTVIDQSGKQKITWSFKNGLLQDVKTTSNGTLIHHLHYEYDEHNRLHKVSRDLGQGKSYWITYDYEGDSDLISDIRQSDGTSLHIEYDEKGRVKKLLDGEGRVSIYEYGQGKTTVTNGKGESWTYFYDDKNRLTGIDGPEHYRIRYYYEGKHLSSIVQGDQVWRFRYNEQGDCIYIEEPSGQITKRSYDSEHHLVSETQYQSFDGNHHPIHPKTTRYVYDKKGHLLFVIAADGTVTEHRYDEQGQLTSSRTYLKKSINVSALDEDQNINLEEMYTWINKQDPQSVNLTEYKYDWLGQLTEEIRYEQVNSSGQGVQKNALITHCRYDAAGRLVEKSIPFNGGWSTTQYLYDDLGRLIQTVDNQNNIQRIEYDDERHRIIKTDANGLQTISIYDRSGMLLSVLRLDNNHQYGSTVYKYDEAGRLIAETGPDGLSSYYFYDAQGRLKARVNSSGMVTEYVYNDEGLILQTHQYQHHVSTSGWINKLPTFEQIRPASSANDRISQTVYNEFNQIAYSINAEGAVIAYQYDTQGNLVKSTAYAQRLKNYQPEQILKATDIHITRDQGDRSKLYYYDALGRLEAEINGEGYATSYRYDRLDNLIEKCRYSNAVGTALTGDWQHDKPLSDASRDIRTYALYDARGLKTADIDAEGYITEYRYNEQGLLQEKCSYERPVSIPVSSDEITIDQIRSSAQKNDHHSYYKYNDLGLLIEEKSHTGLITRYSYDEMKQLKSKSLGDAKTQTVREQRYRYDALGRIIQSLDETGCALLDNKNRTDAEIEQIWLKHSINYEYNHAGLLCRKTNALQQSTYYFYDEEAQLKYVINADGGVTETRYNEFNQLSYTRKYSAFLKSKINILNTKDIEEQLLSIKNDRYDEITTYSYNTLGQLIAKHSGTQGEMKTQYNAFGEIECTIQRLTVTSNKIMAMEYDRRGLLVKRIDDFGGIAKTNRVQYDSFGWVTKQTDGMSHSISFVLNKRGEQIVVENANHDAKTLTYDAFGRVLAESYYNKTEVRNQFSYDDENQTLTLIHPHDHSQIISHFNAFGDKISMKDANGYSTDFHYDERGKLIRANTPEGSFKEYSYDETGNLIIQKDAGGHVIAYTYDASGHVLSKTVDPDGLNIQTRYNYDAIGRQLQIIEANGLIKQFTYDSQGNLIQSCVDPHGLNLITEYIYDDRGLLIRQTEVNRHGKNKTTAYEWDHLGRRVATIVDPDGLNLKTTYSYDNNDNVICVTDANKHSTHYVFDANNQCRYQINARGVVTEHSYDSDGNQIQTVTYAKAIDSLQEYSEGSLKQIIQRSSQDQYQFRVYDGNGRLVTSFNPAGYATTYMYDANGNLVYQCNYGKAVSIEHLKNGDMTLPKEENSRTLHYAYDGLNRLIFKCSNNGYITESRYGVNGQLVSSTQYAQEISIPSRVMSADYIREKIKANSSRDQTTRYAYNQAGWLILQVSAAGVAKSYQYNENGKIIASTQHALLLKTTDSLEVIQNPNDRTTHFIYDDAGRECYRISGEGTVLERRYDDVGNIIQEITHATRIHEDSYTKERIDNIFKLTNENNKNTFYDYDALGRLKTHTDALKHAIKYEYDAQGNVTSKTEANQSVWTYHYDELNQLTETISPQIKVSSSSGTQECSVITRNSYDNFGNLITVIKDAEGLKQTVFYEYDNSNHRTKTIYPDVHINKASNSASKSRQEVNQTLFEETQYNAFGEVIATRDKAGYWKHNAYNEQGLLIFSVDAQNAVTRFYYDSIGRLIKKTTYANSIKLSSDSEYDVDHIAKAVQNSKYDRNETYQYDLDNRLLEVSRDKIRTYNAKTNRYDYLNPVTKNTYNAFGELIKSSIKMNESTWSDTYTYYNKDGHKTAVIDAEGYLTSYTYTAFGDMELMIEYDKRSTHYTTESYAEPQKSTKDRVASFTYDELGQLKSKTLKQVSIDRKKENGKGYETIARDLTTTYAYDAMGHLTETTDAQGNSSFFYYDQTGQLIAKVAPQTREGRAATTYSYDALGNLTETIRWAQGVSGADSEHFVLKGASKQDIITQQEYDVFGQVISETDALKHSVYYSYDANGNLARSWQEFRQVDGTLLLQDKSYQYDKNNHLIQTATFKKNGTLKTEDAQYNSFGELIAKGIDGNFSTHVEYDHCGRIWRSNSQGYYQIYVYDLLDHVTQVVTSTNKFVTDSGYEGIDLSDSRFDDIRSFNENRWLYDLQRQNNTYDALGHLLIQDKEYAVNSREKSGETRLEHMRQSQQVDRWGNILSSTNPLGYETRYEYNALNLCVLQKMPQVYVVDEHGTGRLLNPVNYYFYDELGRAIAMSDANGNTVSKEYDAMGNIIRETDAKGNSRDRHYNLLDQLESVTNELGGVTTYVYDAMNRLISVKTPKTQQNYEYDELGQLIKQSNGSKEETLFWYDSLGNQVQRRDARGHNTLYEYDDEGHKTKETDALGHSQSWGYTADGRLKEHTDLGGHVRTYKYNTNGLLLEQKSTSGQDIKYFYQGDGKLITYADKALHEVVEYEYDEAGQLISKESSRDDTVKDGWVRETDRYQYDALGRLVQVRRRNPADTDKRFPTPDRTLLAIDYEYDAVGNIRHSRLSANYTGYERINSDDYYTYDENNRMTINKGQLVKGNISITAKQGSALTYDAAGNILDATKYESNALHKYHYVYNKENQLELIQKDGKSLQSKFYDDAGRVTVENLFDARGNLAQKNVTSYKNGMVSAVSVSNSKGVQTSQTLYYYDNADNLSDLSLRVNSSNGGPGSTLKHHYTYSLWDSYQQSFDDATLTVDNRPSTTGRSTRSFDVNGQMTAAIDKSADGKGQTTTTYFRNSSIDGIRGRIDKNGQTNYLNVAGKTIGDLRLDLNKKQSLNVYSGFSPSGAHAALDKSARFLWRVTDKVGMKRESITDFLGRSSEKTAEGIPPEAPQDNLGAYTVQAGDTLESIALQVYGDSSLWYLIADANGISNKNAHASGIDQLHTGQRINLPVVATGQHHSNKTHKVLNANQMIGNISATTPLPPTPPPVPEQRKHHGIFSRIVVAVVAVVATVLTA</sequence>
<dbReference type="InterPro" id="IPR011044">
    <property type="entry name" value="Quino_amine_DH_bsu"/>
</dbReference>
<dbReference type="InterPro" id="IPR056823">
    <property type="entry name" value="TEN-like_YD-shell"/>
</dbReference>
<dbReference type="PANTHER" id="PTHR32305">
    <property type="match status" value="1"/>
</dbReference>
<dbReference type="Gene3D" id="2.180.10.10">
    <property type="entry name" value="RHS repeat-associated core"/>
    <property type="match status" value="9"/>
</dbReference>
<dbReference type="InterPro" id="IPR031325">
    <property type="entry name" value="RHS_repeat"/>
</dbReference>
<dbReference type="InterPro" id="IPR006530">
    <property type="entry name" value="YD"/>
</dbReference>
<dbReference type="RefSeq" id="WP_058387192.1">
    <property type="nucleotide sequence ID" value="NZ_LNYW01000044.1"/>
</dbReference>
<dbReference type="Gene3D" id="3.10.350.10">
    <property type="entry name" value="LysM domain"/>
    <property type="match status" value="1"/>
</dbReference>
<comment type="caution">
    <text evidence="3">The sequence shown here is derived from an EMBL/GenBank/DDBJ whole genome shotgun (WGS) entry which is preliminary data.</text>
</comment>
<evidence type="ECO:0000256" key="1">
    <source>
        <dbReference type="ARBA" id="ARBA00022737"/>
    </source>
</evidence>
<dbReference type="Pfam" id="PF01476">
    <property type="entry name" value="LysM"/>
    <property type="match status" value="1"/>
</dbReference>
<dbReference type="GO" id="GO:0016787">
    <property type="term" value="F:hydrolase activity"/>
    <property type="evidence" value="ECO:0007669"/>
    <property type="project" value="UniProtKB-KW"/>
</dbReference>
<feature type="domain" description="LysM" evidence="2">
    <location>
        <begin position="3081"/>
        <end position="3135"/>
    </location>
</feature>
<dbReference type="SUPFAM" id="SSF50969">
    <property type="entry name" value="YVTN repeat-like/Quinoprotein amine dehydrogenase"/>
    <property type="match status" value="1"/>
</dbReference>
<keyword evidence="4" id="KW-1185">Reference proteome</keyword>
<evidence type="ECO:0000313" key="4">
    <source>
        <dbReference type="Proteomes" id="UP000054600"/>
    </source>
</evidence>
<dbReference type="Proteomes" id="UP000054600">
    <property type="component" value="Unassembled WGS sequence"/>
</dbReference>
<dbReference type="PANTHER" id="PTHR32305:SF15">
    <property type="entry name" value="PROTEIN RHSA-RELATED"/>
    <property type="match status" value="1"/>
</dbReference>
<dbReference type="eggNOG" id="COG1652">
    <property type="taxonomic scope" value="Bacteria"/>
</dbReference>
<organism evidence="3 4">
    <name type="scientific">Legionella shakespearei DSM 23087</name>
    <dbReference type="NCBI Taxonomy" id="1122169"/>
    <lineage>
        <taxon>Bacteria</taxon>
        <taxon>Pseudomonadati</taxon>
        <taxon>Pseudomonadota</taxon>
        <taxon>Gammaproteobacteria</taxon>
        <taxon>Legionellales</taxon>
        <taxon>Legionellaceae</taxon>
        <taxon>Legionella</taxon>
    </lineage>
</organism>
<dbReference type="NCBIfam" id="TIGR01643">
    <property type="entry name" value="YD_repeat_2x"/>
    <property type="match status" value="14"/>
</dbReference>
<evidence type="ECO:0000313" key="3">
    <source>
        <dbReference type="EMBL" id="KTD60542.1"/>
    </source>
</evidence>
<dbReference type="InterPro" id="IPR018392">
    <property type="entry name" value="LysM"/>
</dbReference>
<gene>
    <name evidence="3" type="primary">wapA</name>
    <name evidence="3" type="ORF">Lsha_1638</name>
</gene>
<dbReference type="CDD" id="cd00118">
    <property type="entry name" value="LysM"/>
    <property type="match status" value="1"/>
</dbReference>
<proteinExistence type="predicted"/>
<feature type="non-terminal residue" evidence="3">
    <location>
        <position position="3201"/>
    </location>
</feature>
<evidence type="ECO:0000259" key="2">
    <source>
        <dbReference type="PROSITE" id="PS51782"/>
    </source>
</evidence>
<dbReference type="Pfam" id="PF25023">
    <property type="entry name" value="TEN_YD-shell"/>
    <property type="match status" value="3"/>
</dbReference>
<keyword evidence="1" id="KW-0677">Repeat</keyword>
<reference evidence="3 4" key="1">
    <citation type="submission" date="2015-11" db="EMBL/GenBank/DDBJ databases">
        <title>Genomic analysis of 38 Legionella species identifies large and diverse effector repertoires.</title>
        <authorList>
            <person name="Burstein D."/>
            <person name="Amaro F."/>
            <person name="Zusman T."/>
            <person name="Lifshitz Z."/>
            <person name="Cohen O."/>
            <person name="Gilbert J.A."/>
            <person name="Pupko T."/>
            <person name="Shuman H.A."/>
            <person name="Segal G."/>
        </authorList>
    </citation>
    <scope>NUCLEOTIDE SEQUENCE [LARGE SCALE GENOMIC DNA]</scope>
    <source>
        <strain evidence="3 4">ATCC 49655</strain>
    </source>
</reference>
<dbReference type="STRING" id="1122169.Lsha_1638"/>
<dbReference type="Pfam" id="PF05593">
    <property type="entry name" value="RHS_repeat"/>
    <property type="match status" value="6"/>
</dbReference>
<dbReference type="PROSITE" id="PS51782">
    <property type="entry name" value="LYSM"/>
    <property type="match status" value="1"/>
</dbReference>
<dbReference type="SMART" id="SM00257">
    <property type="entry name" value="LysM"/>
    <property type="match status" value="1"/>
</dbReference>
<accession>A0A0W0YV68</accession>
<dbReference type="EC" id="3.1.-.-" evidence="3"/>
<dbReference type="InterPro" id="IPR050708">
    <property type="entry name" value="T6SS_VgrG/RHS"/>
</dbReference>
<dbReference type="EMBL" id="LNYW01000044">
    <property type="protein sequence ID" value="KTD60542.1"/>
    <property type="molecule type" value="Genomic_DNA"/>
</dbReference>
<dbReference type="InterPro" id="IPR036779">
    <property type="entry name" value="LysM_dom_sf"/>
</dbReference>
<protein>
    <submittedName>
        <fullName evidence="3">tRNA3(Ser)-specific nuclease WapA</fullName>
        <ecNumber evidence="3">3.1.-.-</ecNumber>
    </submittedName>
</protein>